<feature type="domain" description="Photosynthesis system II assembly factor Ycf48/Hcf136-like" evidence="3">
    <location>
        <begin position="131"/>
        <end position="208"/>
    </location>
</feature>
<dbReference type="SUPFAM" id="SSF110296">
    <property type="entry name" value="Oligoxyloglucan reducing end-specific cellobiohydrolase"/>
    <property type="match status" value="1"/>
</dbReference>
<organism evidence="4 5">
    <name type="scientific">Hymenobacter glaciei</name>
    <dbReference type="NCBI Taxonomy" id="877209"/>
    <lineage>
        <taxon>Bacteria</taxon>
        <taxon>Pseudomonadati</taxon>
        <taxon>Bacteroidota</taxon>
        <taxon>Cytophagia</taxon>
        <taxon>Cytophagales</taxon>
        <taxon>Hymenobacteraceae</taxon>
        <taxon>Hymenobacter</taxon>
    </lineage>
</organism>
<protein>
    <recommendedName>
        <fullName evidence="3">Photosynthesis system II assembly factor Ycf48/Hcf136-like domain-containing protein</fullName>
    </recommendedName>
</protein>
<keyword evidence="2" id="KW-0604">Photosystem II</keyword>
<evidence type="ECO:0000313" key="5">
    <source>
        <dbReference type="Proteomes" id="UP001501469"/>
    </source>
</evidence>
<dbReference type="InterPro" id="IPR015943">
    <property type="entry name" value="WD40/YVTN_repeat-like_dom_sf"/>
</dbReference>
<sequence length="337" mass="36515">MKKLYWALSLGLLATAGCKEEKYVFDSYSTMRYDALKLPTAADTLALRTVDFVSASQGFVGGDRGALYTTTDAGQTWTRLLSLGTRTVNKLLFTSATTGWAGTDTGLYRTTNGGQTWAYVPTYNGYGSTGAAIHDVQFVTPQVGYVVGAGALINKTTNGGATWTSTHNYYFKSYSMRAVSFSTPDSGMVVGDSYAKWTTSNGGATWNVFDSSGGSFQSDQQYDVLRFNEKSYVLARATGFEAYSPAASGYYFRPDDQMGPLYGLATAGPRGPVVAVGYRTIIRQHAGYSLSENTPWVNVHTPTGTSFAETFYAADFADSGTFYAVGARGLIYRFHYQ</sequence>
<evidence type="ECO:0000256" key="1">
    <source>
        <dbReference type="ARBA" id="ARBA00022531"/>
    </source>
</evidence>
<proteinExistence type="predicted"/>
<evidence type="ECO:0000259" key="3">
    <source>
        <dbReference type="Pfam" id="PF14870"/>
    </source>
</evidence>
<dbReference type="Proteomes" id="UP001501469">
    <property type="component" value="Unassembled WGS sequence"/>
</dbReference>
<evidence type="ECO:0000313" key="4">
    <source>
        <dbReference type="EMBL" id="GAA4050501.1"/>
    </source>
</evidence>
<keyword evidence="5" id="KW-1185">Reference proteome</keyword>
<feature type="domain" description="Photosynthesis system II assembly factor Ycf48/Hcf136-like" evidence="3">
    <location>
        <begin position="30"/>
        <end position="121"/>
    </location>
</feature>
<name>A0ABP7UR75_9BACT</name>
<dbReference type="PANTHER" id="PTHR47199:SF2">
    <property type="entry name" value="PHOTOSYSTEM II STABILITY_ASSEMBLY FACTOR HCF136, CHLOROPLASTIC"/>
    <property type="match status" value="1"/>
</dbReference>
<reference evidence="5" key="1">
    <citation type="journal article" date="2019" name="Int. J. Syst. Evol. Microbiol.">
        <title>The Global Catalogue of Microorganisms (GCM) 10K type strain sequencing project: providing services to taxonomists for standard genome sequencing and annotation.</title>
        <authorList>
            <consortium name="The Broad Institute Genomics Platform"/>
            <consortium name="The Broad Institute Genome Sequencing Center for Infectious Disease"/>
            <person name="Wu L."/>
            <person name="Ma J."/>
        </authorList>
    </citation>
    <scope>NUCLEOTIDE SEQUENCE [LARGE SCALE GENOMIC DNA]</scope>
    <source>
        <strain evidence="5">JCM 17225</strain>
    </source>
</reference>
<dbReference type="PROSITE" id="PS51257">
    <property type="entry name" value="PROKAR_LIPOPROTEIN"/>
    <property type="match status" value="1"/>
</dbReference>
<keyword evidence="1" id="KW-0602">Photosynthesis</keyword>
<dbReference type="EMBL" id="BAABDK010000031">
    <property type="protein sequence ID" value="GAA4050501.1"/>
    <property type="molecule type" value="Genomic_DNA"/>
</dbReference>
<dbReference type="RefSeq" id="WP_345058483.1">
    <property type="nucleotide sequence ID" value="NZ_BAABDK010000031.1"/>
</dbReference>
<evidence type="ECO:0000256" key="2">
    <source>
        <dbReference type="ARBA" id="ARBA00023276"/>
    </source>
</evidence>
<dbReference type="Gene3D" id="2.130.10.10">
    <property type="entry name" value="YVTN repeat-like/Quinoprotein amine dehydrogenase"/>
    <property type="match status" value="1"/>
</dbReference>
<dbReference type="InterPro" id="IPR028203">
    <property type="entry name" value="PSII_CF48-like_dom"/>
</dbReference>
<dbReference type="Pfam" id="PF14870">
    <property type="entry name" value="PSII_BNR"/>
    <property type="match status" value="2"/>
</dbReference>
<comment type="caution">
    <text evidence="4">The sequence shown here is derived from an EMBL/GenBank/DDBJ whole genome shotgun (WGS) entry which is preliminary data.</text>
</comment>
<gene>
    <name evidence="4" type="ORF">GCM10022409_41590</name>
</gene>
<dbReference type="PANTHER" id="PTHR47199">
    <property type="entry name" value="PHOTOSYSTEM II STABILITY/ASSEMBLY FACTOR HCF136, CHLOROPLASTIC"/>
    <property type="match status" value="1"/>
</dbReference>
<accession>A0ABP7UR75</accession>